<evidence type="ECO:0000256" key="2">
    <source>
        <dbReference type="SAM" id="Phobius"/>
    </source>
</evidence>
<feature type="non-terminal residue" evidence="3">
    <location>
        <position position="1"/>
    </location>
</feature>
<sequence length="144" mass="15630">MKMLSNCDKSLISELIIIISISSFAWCLNITKMEVPSFAMAGQQYTLICTNEDGTENDTFVSLNWYKFDENKWKLVKSIPGTQPPPAEGGEQTGALTEGGQTATPAPNEGAAEGTQSPDNNNQPQEGNQTLSAPEAKAPKLYTW</sequence>
<proteinExistence type="predicted"/>
<accession>A0A7R9MLP1</accession>
<dbReference type="EMBL" id="OC943129">
    <property type="protein sequence ID" value="CAD7662555.1"/>
    <property type="molecule type" value="Genomic_DNA"/>
</dbReference>
<evidence type="ECO:0000313" key="4">
    <source>
        <dbReference type="Proteomes" id="UP000728032"/>
    </source>
</evidence>
<protein>
    <submittedName>
        <fullName evidence="3">Uncharacterized protein</fullName>
    </submittedName>
</protein>
<dbReference type="AlphaFoldDB" id="A0A7R9MLP1"/>
<keyword evidence="2" id="KW-0812">Transmembrane</keyword>
<feature type="region of interest" description="Disordered" evidence="1">
    <location>
        <begin position="77"/>
        <end position="144"/>
    </location>
</feature>
<evidence type="ECO:0000313" key="3">
    <source>
        <dbReference type="EMBL" id="CAD7662555.1"/>
    </source>
</evidence>
<organism evidence="3">
    <name type="scientific">Oppiella nova</name>
    <dbReference type="NCBI Taxonomy" id="334625"/>
    <lineage>
        <taxon>Eukaryota</taxon>
        <taxon>Metazoa</taxon>
        <taxon>Ecdysozoa</taxon>
        <taxon>Arthropoda</taxon>
        <taxon>Chelicerata</taxon>
        <taxon>Arachnida</taxon>
        <taxon>Acari</taxon>
        <taxon>Acariformes</taxon>
        <taxon>Sarcoptiformes</taxon>
        <taxon>Oribatida</taxon>
        <taxon>Brachypylina</taxon>
        <taxon>Oppioidea</taxon>
        <taxon>Oppiidae</taxon>
        <taxon>Oppiella</taxon>
    </lineage>
</organism>
<keyword evidence="4" id="KW-1185">Reference proteome</keyword>
<name>A0A7R9MLP1_9ACAR</name>
<feature type="compositionally biased region" description="Polar residues" evidence="1">
    <location>
        <begin position="114"/>
        <end position="132"/>
    </location>
</feature>
<keyword evidence="2" id="KW-0472">Membrane</keyword>
<dbReference type="EMBL" id="CAJPVJ010028304">
    <property type="protein sequence ID" value="CAG2179691.1"/>
    <property type="molecule type" value="Genomic_DNA"/>
</dbReference>
<gene>
    <name evidence="3" type="ORF">ONB1V03_LOCUS19115</name>
</gene>
<evidence type="ECO:0000256" key="1">
    <source>
        <dbReference type="SAM" id="MobiDB-lite"/>
    </source>
</evidence>
<dbReference type="Proteomes" id="UP000728032">
    <property type="component" value="Unassembled WGS sequence"/>
</dbReference>
<keyword evidence="2" id="KW-1133">Transmembrane helix</keyword>
<feature type="transmembrane region" description="Helical" evidence="2">
    <location>
        <begin position="12"/>
        <end position="31"/>
    </location>
</feature>
<reference evidence="3" key="1">
    <citation type="submission" date="2020-11" db="EMBL/GenBank/DDBJ databases">
        <authorList>
            <person name="Tran Van P."/>
        </authorList>
    </citation>
    <scope>NUCLEOTIDE SEQUENCE</scope>
</reference>